<dbReference type="InterPro" id="IPR050157">
    <property type="entry name" value="PSI_iron-sulfur_center"/>
</dbReference>
<evidence type="ECO:0000256" key="1">
    <source>
        <dbReference type="ARBA" id="ARBA00022485"/>
    </source>
</evidence>
<evidence type="ECO:0000259" key="5">
    <source>
        <dbReference type="PROSITE" id="PS51379"/>
    </source>
</evidence>
<organism evidence="6 7">
    <name type="scientific">Ornatilinea apprima</name>
    <dbReference type="NCBI Taxonomy" id="1134406"/>
    <lineage>
        <taxon>Bacteria</taxon>
        <taxon>Bacillati</taxon>
        <taxon>Chloroflexota</taxon>
        <taxon>Anaerolineae</taxon>
        <taxon>Anaerolineales</taxon>
        <taxon>Anaerolineaceae</taxon>
        <taxon>Ornatilinea</taxon>
    </lineage>
</organism>
<dbReference type="PANTHER" id="PTHR24960:SF83">
    <property type="entry name" value="4FE-4S FERREDOXIN-TYPE DOMAIN-CONTAINING PROTEIN"/>
    <property type="match status" value="1"/>
</dbReference>
<dbReference type="PANTHER" id="PTHR24960">
    <property type="entry name" value="PHOTOSYSTEM I IRON-SULFUR CENTER-RELATED"/>
    <property type="match status" value="1"/>
</dbReference>
<accession>A0A0P6XA14</accession>
<dbReference type="AlphaFoldDB" id="A0A0P6XA14"/>
<dbReference type="GO" id="GO:0051539">
    <property type="term" value="F:4 iron, 4 sulfur cluster binding"/>
    <property type="evidence" value="ECO:0007669"/>
    <property type="project" value="UniProtKB-KW"/>
</dbReference>
<dbReference type="EMBL" id="LGCL01000041">
    <property type="protein sequence ID" value="KPL71397.1"/>
    <property type="molecule type" value="Genomic_DNA"/>
</dbReference>
<evidence type="ECO:0000313" key="7">
    <source>
        <dbReference type="Proteomes" id="UP000050417"/>
    </source>
</evidence>
<feature type="domain" description="4Fe-4S ferredoxin-type" evidence="5">
    <location>
        <begin position="217"/>
        <end position="246"/>
    </location>
</feature>
<keyword evidence="7" id="KW-1185">Reference proteome</keyword>
<evidence type="ECO:0000256" key="3">
    <source>
        <dbReference type="ARBA" id="ARBA00023004"/>
    </source>
</evidence>
<dbReference type="Proteomes" id="UP000050417">
    <property type="component" value="Unassembled WGS sequence"/>
</dbReference>
<reference evidence="6 7" key="1">
    <citation type="submission" date="2015-07" db="EMBL/GenBank/DDBJ databases">
        <title>Genome sequence of Ornatilinea apprima DSM 23815.</title>
        <authorList>
            <person name="Hemp J."/>
            <person name="Ward L.M."/>
            <person name="Pace L.A."/>
            <person name="Fischer W.W."/>
        </authorList>
    </citation>
    <scope>NUCLEOTIDE SEQUENCE [LARGE SCALE GENOMIC DNA]</scope>
    <source>
        <strain evidence="6 7">P3M-1</strain>
    </source>
</reference>
<dbReference type="OrthoDB" id="9781559at2"/>
<evidence type="ECO:0000256" key="2">
    <source>
        <dbReference type="ARBA" id="ARBA00022723"/>
    </source>
</evidence>
<keyword evidence="4" id="KW-0411">Iron-sulfur</keyword>
<name>A0A0P6XA14_9CHLR</name>
<feature type="domain" description="4Fe-4S ferredoxin-type" evidence="5">
    <location>
        <begin position="187"/>
        <end position="216"/>
    </location>
</feature>
<keyword evidence="3" id="KW-0408">Iron</keyword>
<proteinExistence type="predicted"/>
<evidence type="ECO:0000313" key="6">
    <source>
        <dbReference type="EMBL" id="KPL71397.1"/>
    </source>
</evidence>
<dbReference type="PROSITE" id="PS51379">
    <property type="entry name" value="4FE4S_FER_2"/>
    <property type="match status" value="2"/>
</dbReference>
<dbReference type="GO" id="GO:0046872">
    <property type="term" value="F:metal ion binding"/>
    <property type="evidence" value="ECO:0007669"/>
    <property type="project" value="UniProtKB-KW"/>
</dbReference>
<sequence>MTASKVYFTNMRTKPGRNMLDKLTALLKKAGMNTIHFDNKFTAVKIHFGEPGNLAYIRPNYAAVVIREIKKLGGKPFLTDANTLYHGRRANAVDHLQSAMENGFNRIAVGCDVIIADGLTGNDYIEIPIELKHCQTAKIGSAIAQADVFISMTHFKGHEMTGFGGALKNIGMGSGSVGGKMEMHSTSKPVIVEENCTSCGICIRNCAQHAISFNDNKKAAINYDLCVGCGQCVAVCQFDAARVIWDKSGDTVAEKIAEYAYAVCKDKPHFHISFVMNVSPDCDCWDLNDQAIVPDIGIFASFDPVALDRACVDMVNQAPMIYGSVLTDKDYEEGEHEDKFGHIHPDTHWKACLDHAESIGLGTQEYELVMVK</sequence>
<dbReference type="RefSeq" id="WP_075064247.1">
    <property type="nucleotide sequence ID" value="NZ_LGCL01000041.1"/>
</dbReference>
<dbReference type="InterPro" id="IPR007160">
    <property type="entry name" value="DUF362"/>
</dbReference>
<keyword evidence="1" id="KW-0004">4Fe-4S</keyword>
<gene>
    <name evidence="6" type="ORF">ADN00_17000</name>
</gene>
<dbReference type="SUPFAM" id="SSF54862">
    <property type="entry name" value="4Fe-4S ferredoxins"/>
    <property type="match status" value="1"/>
</dbReference>
<evidence type="ECO:0000256" key="4">
    <source>
        <dbReference type="ARBA" id="ARBA00023014"/>
    </source>
</evidence>
<dbReference type="STRING" id="1134406.ADN00_17000"/>
<protein>
    <submittedName>
        <fullName evidence="6">4Fe-4S ferredoxin</fullName>
    </submittedName>
</protein>
<keyword evidence="2" id="KW-0479">Metal-binding</keyword>
<comment type="caution">
    <text evidence="6">The sequence shown here is derived from an EMBL/GenBank/DDBJ whole genome shotgun (WGS) entry which is preliminary data.</text>
</comment>
<dbReference type="PATRIC" id="fig|1134406.4.peg.460"/>
<dbReference type="Pfam" id="PF04015">
    <property type="entry name" value="DUF362"/>
    <property type="match status" value="1"/>
</dbReference>
<dbReference type="InterPro" id="IPR017896">
    <property type="entry name" value="4Fe4S_Fe-S-bd"/>
</dbReference>
<dbReference type="Pfam" id="PF12838">
    <property type="entry name" value="Fer4_7"/>
    <property type="match status" value="1"/>
</dbReference>
<dbReference type="Gene3D" id="3.30.70.20">
    <property type="match status" value="2"/>
</dbReference>